<dbReference type="VEuPathDB" id="FungiDB:BO72DRAFT_492983"/>
<dbReference type="EMBL" id="KZ824627">
    <property type="protein sequence ID" value="RAK81007.1"/>
    <property type="molecule type" value="Genomic_DNA"/>
</dbReference>
<dbReference type="Proteomes" id="UP000249789">
    <property type="component" value="Unassembled WGS sequence"/>
</dbReference>
<sequence length="159" mass="17598">MLSTSFPLLPTISLLLSLIFCLYRLQGPIRTYRRRLRARYSGRDGYARLAAVEDGSSPSPTADQPPSSDLDNAHTENPSTPLGKYFDPQTALLYADVFERRTRPSTSWEREEGELGRQRVVGDGEGEGDGDGVLGEWFGRLVEGVVRYYVGVGLGEGIR</sequence>
<keyword evidence="2" id="KW-0472">Membrane</keyword>
<keyword evidence="4" id="KW-1185">Reference proteome</keyword>
<gene>
    <name evidence="3" type="ORF">BO72DRAFT_492983</name>
</gene>
<keyword evidence="2" id="KW-1133">Transmembrane helix</keyword>
<reference evidence="3 4" key="1">
    <citation type="submission" date="2018-02" db="EMBL/GenBank/DDBJ databases">
        <title>The genomes of Aspergillus section Nigri reveals drivers in fungal speciation.</title>
        <authorList>
            <consortium name="DOE Joint Genome Institute"/>
            <person name="Vesth T.C."/>
            <person name="Nybo J."/>
            <person name="Theobald S."/>
            <person name="Brandl J."/>
            <person name="Frisvad J.C."/>
            <person name="Nielsen K.F."/>
            <person name="Lyhne E.K."/>
            <person name="Kogle M.E."/>
            <person name="Kuo A."/>
            <person name="Riley R."/>
            <person name="Clum A."/>
            <person name="Nolan M."/>
            <person name="Lipzen A."/>
            <person name="Salamov A."/>
            <person name="Henrissat B."/>
            <person name="Wiebenga A."/>
            <person name="De vries R.P."/>
            <person name="Grigoriev I.V."/>
            <person name="Mortensen U.H."/>
            <person name="Andersen M.R."/>
            <person name="Baker S.E."/>
        </authorList>
    </citation>
    <scope>NUCLEOTIDE SEQUENCE [LARGE SCALE GENOMIC DNA]</scope>
    <source>
        <strain evidence="3 4">CBS 313.89</strain>
    </source>
</reference>
<feature type="compositionally biased region" description="Polar residues" evidence="1">
    <location>
        <begin position="56"/>
        <end position="80"/>
    </location>
</feature>
<protein>
    <submittedName>
        <fullName evidence="3">Uncharacterized protein</fullName>
    </submittedName>
</protein>
<accession>A0A8G1RVU5</accession>
<feature type="region of interest" description="Disordered" evidence="1">
    <location>
        <begin position="50"/>
        <end position="86"/>
    </location>
</feature>
<feature type="compositionally biased region" description="Basic and acidic residues" evidence="1">
    <location>
        <begin position="104"/>
        <end position="122"/>
    </location>
</feature>
<evidence type="ECO:0000256" key="1">
    <source>
        <dbReference type="SAM" id="MobiDB-lite"/>
    </source>
</evidence>
<evidence type="ECO:0000313" key="4">
    <source>
        <dbReference type="Proteomes" id="UP000249789"/>
    </source>
</evidence>
<name>A0A8G1RVU5_9EURO</name>
<dbReference type="OrthoDB" id="4504150at2759"/>
<keyword evidence="2" id="KW-0812">Transmembrane</keyword>
<feature type="transmembrane region" description="Helical" evidence="2">
    <location>
        <begin position="6"/>
        <end position="25"/>
    </location>
</feature>
<proteinExistence type="predicted"/>
<feature type="region of interest" description="Disordered" evidence="1">
    <location>
        <begin position="104"/>
        <end position="128"/>
    </location>
</feature>
<evidence type="ECO:0000256" key="2">
    <source>
        <dbReference type="SAM" id="Phobius"/>
    </source>
</evidence>
<dbReference type="GeneID" id="63865678"/>
<dbReference type="RefSeq" id="XP_040805017.1">
    <property type="nucleotide sequence ID" value="XM_040948345.1"/>
</dbReference>
<dbReference type="AlphaFoldDB" id="A0A8G1RVU5"/>
<evidence type="ECO:0000313" key="3">
    <source>
        <dbReference type="EMBL" id="RAK81007.1"/>
    </source>
</evidence>
<organism evidence="3 4">
    <name type="scientific">Aspergillus fijiensis CBS 313.89</name>
    <dbReference type="NCBI Taxonomy" id="1448319"/>
    <lineage>
        <taxon>Eukaryota</taxon>
        <taxon>Fungi</taxon>
        <taxon>Dikarya</taxon>
        <taxon>Ascomycota</taxon>
        <taxon>Pezizomycotina</taxon>
        <taxon>Eurotiomycetes</taxon>
        <taxon>Eurotiomycetidae</taxon>
        <taxon>Eurotiales</taxon>
        <taxon>Aspergillaceae</taxon>
        <taxon>Aspergillus</taxon>
    </lineage>
</organism>